<feature type="transmembrane region" description="Helical" evidence="7">
    <location>
        <begin position="335"/>
        <end position="353"/>
    </location>
</feature>
<feature type="transmembrane region" description="Helical" evidence="7">
    <location>
        <begin position="197"/>
        <end position="224"/>
    </location>
</feature>
<dbReference type="InterPro" id="IPR011701">
    <property type="entry name" value="MFS"/>
</dbReference>
<dbReference type="InterPro" id="IPR001958">
    <property type="entry name" value="Tet-R_TetA/multi-R_MdtG-like"/>
</dbReference>
<feature type="region of interest" description="Disordered" evidence="6">
    <location>
        <begin position="1"/>
        <end position="23"/>
    </location>
</feature>
<evidence type="ECO:0000313" key="9">
    <source>
        <dbReference type="EMBL" id="KDQ13841.1"/>
    </source>
</evidence>
<feature type="transmembrane region" description="Helical" evidence="7">
    <location>
        <begin position="259"/>
        <end position="285"/>
    </location>
</feature>
<evidence type="ECO:0000256" key="6">
    <source>
        <dbReference type="SAM" id="MobiDB-lite"/>
    </source>
</evidence>
<dbReference type="InParanoid" id="A0A067MQJ6"/>
<keyword evidence="5 7" id="KW-0472">Membrane</keyword>
<evidence type="ECO:0000256" key="3">
    <source>
        <dbReference type="ARBA" id="ARBA00022692"/>
    </source>
</evidence>
<keyword evidence="4 7" id="KW-1133">Transmembrane helix</keyword>
<dbReference type="PROSITE" id="PS50850">
    <property type="entry name" value="MFS"/>
    <property type="match status" value="1"/>
</dbReference>
<dbReference type="PRINTS" id="PR01035">
    <property type="entry name" value="TCRTETA"/>
</dbReference>
<feature type="transmembrane region" description="Helical" evidence="7">
    <location>
        <begin position="442"/>
        <end position="460"/>
    </location>
</feature>
<evidence type="ECO:0000259" key="8">
    <source>
        <dbReference type="PROSITE" id="PS50850"/>
    </source>
</evidence>
<keyword evidence="3 7" id="KW-0812">Transmembrane</keyword>
<keyword evidence="2" id="KW-0813">Transport</keyword>
<dbReference type="AlphaFoldDB" id="A0A067MQJ6"/>
<dbReference type="EMBL" id="KL198041">
    <property type="protein sequence ID" value="KDQ13841.1"/>
    <property type="molecule type" value="Genomic_DNA"/>
</dbReference>
<feature type="domain" description="Major facilitator superfamily (MFS) profile" evidence="8">
    <location>
        <begin position="31"/>
        <end position="465"/>
    </location>
</feature>
<accession>A0A067MQJ6</accession>
<dbReference type="GO" id="GO:0022857">
    <property type="term" value="F:transmembrane transporter activity"/>
    <property type="evidence" value="ECO:0007669"/>
    <property type="project" value="InterPro"/>
</dbReference>
<reference evidence="10" key="1">
    <citation type="journal article" date="2014" name="Proc. Natl. Acad. Sci. U.S.A.">
        <title>Extensive sampling of basidiomycete genomes demonstrates inadequacy of the white-rot/brown-rot paradigm for wood decay fungi.</title>
        <authorList>
            <person name="Riley R."/>
            <person name="Salamov A.A."/>
            <person name="Brown D.W."/>
            <person name="Nagy L.G."/>
            <person name="Floudas D."/>
            <person name="Held B.W."/>
            <person name="Levasseur A."/>
            <person name="Lombard V."/>
            <person name="Morin E."/>
            <person name="Otillar R."/>
            <person name="Lindquist E.A."/>
            <person name="Sun H."/>
            <person name="LaButti K.M."/>
            <person name="Schmutz J."/>
            <person name="Jabbour D."/>
            <person name="Luo H."/>
            <person name="Baker S.E."/>
            <person name="Pisabarro A.G."/>
            <person name="Walton J.D."/>
            <person name="Blanchette R.A."/>
            <person name="Henrissat B."/>
            <person name="Martin F."/>
            <person name="Cullen D."/>
            <person name="Hibbett D.S."/>
            <person name="Grigoriev I.V."/>
        </authorList>
    </citation>
    <scope>NUCLEOTIDE SEQUENCE [LARGE SCALE GENOMIC DNA]</scope>
    <source>
        <strain evidence="10">FD-172 SS1</strain>
    </source>
</reference>
<dbReference type="PANTHER" id="PTHR23504:SF15">
    <property type="entry name" value="MAJOR FACILITATOR SUPERFAMILY (MFS) PROFILE DOMAIN-CONTAINING PROTEIN"/>
    <property type="match status" value="1"/>
</dbReference>
<evidence type="ECO:0000256" key="5">
    <source>
        <dbReference type="ARBA" id="ARBA00023136"/>
    </source>
</evidence>
<feature type="transmembrane region" description="Helical" evidence="7">
    <location>
        <begin position="102"/>
        <end position="121"/>
    </location>
</feature>
<dbReference type="PANTHER" id="PTHR23504">
    <property type="entry name" value="MAJOR FACILITATOR SUPERFAMILY DOMAIN-CONTAINING PROTEIN 10"/>
    <property type="match status" value="1"/>
</dbReference>
<sequence>MADDAERAPLLQGQSKAKEFQPSSPSRIWRQAAGLLATTFAIPLSLEIVFPFVSQMILENGIACTSEQVGFYSGVVESVFSVMSLIAIIPCTYLADSIGRKPIIVVGNIGLAISVICFGFSKTFVGMILSRCIAGTLGATWSVSKIMMAEISDKSNESALFTVYQLAYRTGQIVGLPMGGLLTHPARHYALFKAEFWIAYPFALPCIVAAVVALISALLCFITLPETLPAKTKGVTFSELSEDQPIPAMPTSKTSFRAIFTPSIISLLCSTFAMFLTTEALVAVYPLFAFTPIQSGGLGLDEATIGIHMGFRAVLAIGILPTFSILQRRLGAHRVYQLVMMTPPLVFIGFPLLNMLARHGMGNSWVFYLALFTMFIVWSSNGFAWIANAMMINDAAPDAQTLSAINAASQIATILPQAIAPISITSLFAISIESNVAGGNMVWVAMFALNCVVAIHSYTLRKPSTSWRQQD</sequence>
<feature type="transmembrane region" description="Helical" evidence="7">
    <location>
        <begin position="407"/>
        <end position="430"/>
    </location>
</feature>
<feature type="transmembrane region" description="Helical" evidence="7">
    <location>
        <begin position="70"/>
        <end position="95"/>
    </location>
</feature>
<name>A0A067MQJ6_BOTB1</name>
<organism evidence="9 10">
    <name type="scientific">Botryobasidium botryosum (strain FD-172 SS1)</name>
    <dbReference type="NCBI Taxonomy" id="930990"/>
    <lineage>
        <taxon>Eukaryota</taxon>
        <taxon>Fungi</taxon>
        <taxon>Dikarya</taxon>
        <taxon>Basidiomycota</taxon>
        <taxon>Agaricomycotina</taxon>
        <taxon>Agaricomycetes</taxon>
        <taxon>Cantharellales</taxon>
        <taxon>Botryobasidiaceae</taxon>
        <taxon>Botryobasidium</taxon>
    </lineage>
</organism>
<dbReference type="SUPFAM" id="SSF103473">
    <property type="entry name" value="MFS general substrate transporter"/>
    <property type="match status" value="1"/>
</dbReference>
<gene>
    <name evidence="9" type="ORF">BOTBODRAFT_33279</name>
</gene>
<dbReference type="OrthoDB" id="419616at2759"/>
<dbReference type="Gene3D" id="1.20.1250.20">
    <property type="entry name" value="MFS general substrate transporter like domains"/>
    <property type="match status" value="1"/>
</dbReference>
<dbReference type="Pfam" id="PF07690">
    <property type="entry name" value="MFS_1"/>
    <property type="match status" value="1"/>
</dbReference>
<feature type="transmembrane region" description="Helical" evidence="7">
    <location>
        <begin position="305"/>
        <end position="323"/>
    </location>
</feature>
<dbReference type="HOGENOM" id="CLU_001265_54_6_1"/>
<evidence type="ECO:0000256" key="7">
    <source>
        <dbReference type="SAM" id="Phobius"/>
    </source>
</evidence>
<evidence type="ECO:0000256" key="4">
    <source>
        <dbReference type="ARBA" id="ARBA00022989"/>
    </source>
</evidence>
<protein>
    <recommendedName>
        <fullName evidence="8">Major facilitator superfamily (MFS) profile domain-containing protein</fullName>
    </recommendedName>
</protein>
<proteinExistence type="predicted"/>
<comment type="subcellular location">
    <subcellularLocation>
        <location evidence="1">Membrane</location>
        <topology evidence="1">Multi-pass membrane protein</topology>
    </subcellularLocation>
</comment>
<evidence type="ECO:0000256" key="2">
    <source>
        <dbReference type="ARBA" id="ARBA00022448"/>
    </source>
</evidence>
<evidence type="ECO:0000256" key="1">
    <source>
        <dbReference type="ARBA" id="ARBA00004141"/>
    </source>
</evidence>
<feature type="transmembrane region" description="Helical" evidence="7">
    <location>
        <begin position="365"/>
        <end position="386"/>
    </location>
</feature>
<feature type="transmembrane region" description="Helical" evidence="7">
    <location>
        <begin position="33"/>
        <end position="58"/>
    </location>
</feature>
<evidence type="ECO:0000313" key="10">
    <source>
        <dbReference type="Proteomes" id="UP000027195"/>
    </source>
</evidence>
<dbReference type="InterPro" id="IPR020846">
    <property type="entry name" value="MFS_dom"/>
</dbReference>
<dbReference type="GO" id="GO:0016020">
    <property type="term" value="C:membrane"/>
    <property type="evidence" value="ECO:0007669"/>
    <property type="project" value="UniProtKB-SubCell"/>
</dbReference>
<dbReference type="InterPro" id="IPR036259">
    <property type="entry name" value="MFS_trans_sf"/>
</dbReference>
<dbReference type="Proteomes" id="UP000027195">
    <property type="component" value="Unassembled WGS sequence"/>
</dbReference>
<keyword evidence="10" id="KW-1185">Reference proteome</keyword>